<dbReference type="Proteomes" id="UP000316199">
    <property type="component" value="Unassembled WGS sequence"/>
</dbReference>
<dbReference type="GO" id="GO:0005737">
    <property type="term" value="C:cytoplasm"/>
    <property type="evidence" value="ECO:0007669"/>
    <property type="project" value="UniProtKB-SubCell"/>
</dbReference>
<dbReference type="CDD" id="cd01878">
    <property type="entry name" value="HflX"/>
    <property type="match status" value="1"/>
</dbReference>
<keyword evidence="5 6" id="KW-0342">GTP-binding</keyword>
<evidence type="ECO:0000256" key="2">
    <source>
        <dbReference type="ARBA" id="ARBA00022723"/>
    </source>
</evidence>
<dbReference type="GO" id="GO:0005525">
    <property type="term" value="F:GTP binding"/>
    <property type="evidence" value="ECO:0007669"/>
    <property type="project" value="UniProtKB-UniRule"/>
</dbReference>
<gene>
    <name evidence="6 11" type="primary">hflX</name>
    <name evidence="11" type="ORF">EVA68_03375</name>
</gene>
<evidence type="ECO:0000256" key="4">
    <source>
        <dbReference type="ARBA" id="ARBA00022842"/>
    </source>
</evidence>
<dbReference type="PROSITE" id="PS51705">
    <property type="entry name" value="G_HFLX"/>
    <property type="match status" value="1"/>
</dbReference>
<dbReference type="InterPro" id="IPR027417">
    <property type="entry name" value="P-loop_NTPase"/>
</dbReference>
<dbReference type="InterPro" id="IPR032305">
    <property type="entry name" value="GTP-bd_M"/>
</dbReference>
<dbReference type="GO" id="GO:0046872">
    <property type="term" value="F:metal ion binding"/>
    <property type="evidence" value="ECO:0007669"/>
    <property type="project" value="UniProtKB-KW"/>
</dbReference>
<comment type="similarity">
    <text evidence="6">Belongs to the TRAFAC class OBG-HflX-like GTPase superfamily. HflX GTPase family.</text>
</comment>
<name>A0A520S2P6_9GAMM</name>
<dbReference type="HAMAP" id="MF_00900">
    <property type="entry name" value="GTPase_HflX"/>
    <property type="match status" value="1"/>
</dbReference>
<evidence type="ECO:0000313" key="12">
    <source>
        <dbReference type="Proteomes" id="UP000316199"/>
    </source>
</evidence>
<sequence length="428" mass="47679">MFFERPDSGSRALLVHVNRSDSDLASPEELIELAESASLRPIECIISSRRNPHPATFLGQGKVNEIIAFLRGTPIDLIVFDAELAPSQERNLERALGVRVIDRTGLILQIFSQRARTHEGKLQVELAQLAHASTRLVRGWTHLDRQRGGSGRGAGSASGLAGAGETQLEADQRMLHQRTRRVAMRLDKVRRQRNQNRRSRKRSDIKTVSLAGYTNAGKSTLFNRLCTASVWEADQLFATLDPTLRQVPIPIVGNIIMSDTVGFIRQLPHTLVDAFRATLEEVSSADLILHIVDESADFRLERIGEVETVLGEIGARQIPTLLVYNKIDISGVKERVQRDSFGRPIKVWVSARSGHGLNLLRVAIGELLAENLIETKIELQPHEGSLRSKLFALGAVVNEETDCGGVIHVQLRIDQRDLDRIQRQELVK</sequence>
<dbReference type="PRINTS" id="PR00326">
    <property type="entry name" value="GTP1OBG"/>
</dbReference>
<dbReference type="Gene3D" id="3.40.50.300">
    <property type="entry name" value="P-loop containing nucleotide triphosphate hydrolases"/>
    <property type="match status" value="1"/>
</dbReference>
<keyword evidence="2 8" id="KW-0479">Metal-binding</keyword>
<keyword evidence="4 8" id="KW-0460">Magnesium</keyword>
<feature type="binding site" evidence="7">
    <location>
        <begin position="350"/>
        <end position="352"/>
    </location>
    <ligand>
        <name>GTP</name>
        <dbReference type="ChEBI" id="CHEBI:37565"/>
    </ligand>
</feature>
<dbReference type="InterPro" id="IPR030394">
    <property type="entry name" value="G_HFLX_dom"/>
</dbReference>
<dbReference type="InterPro" id="IPR042108">
    <property type="entry name" value="GTPase_HflX_N_sf"/>
</dbReference>
<organism evidence="11 12">
    <name type="scientific">OM182 bacterium</name>
    <dbReference type="NCBI Taxonomy" id="2510334"/>
    <lineage>
        <taxon>Bacteria</taxon>
        <taxon>Pseudomonadati</taxon>
        <taxon>Pseudomonadota</taxon>
        <taxon>Gammaproteobacteria</taxon>
        <taxon>OMG group</taxon>
        <taxon>OM182 clade</taxon>
    </lineage>
</organism>
<protein>
    <recommendedName>
        <fullName evidence="6">GTPase HflX</fullName>
    </recommendedName>
    <alternativeName>
        <fullName evidence="6">GTP-binding protein HflX</fullName>
    </alternativeName>
</protein>
<dbReference type="PANTHER" id="PTHR10229:SF0">
    <property type="entry name" value="GTP-BINDING PROTEIN 6-RELATED"/>
    <property type="match status" value="1"/>
</dbReference>
<dbReference type="InterPro" id="IPR025121">
    <property type="entry name" value="GTPase_HflX_N"/>
</dbReference>
<feature type="binding site" evidence="8">
    <location>
        <position position="219"/>
    </location>
    <ligand>
        <name>Mg(2+)</name>
        <dbReference type="ChEBI" id="CHEBI:18420"/>
    </ligand>
</feature>
<evidence type="ECO:0000256" key="5">
    <source>
        <dbReference type="ARBA" id="ARBA00023134"/>
    </source>
</evidence>
<evidence type="ECO:0000256" key="3">
    <source>
        <dbReference type="ARBA" id="ARBA00022741"/>
    </source>
</evidence>
<proteinExistence type="inferred from homology"/>
<feature type="binding site" evidence="7">
    <location>
        <begin position="212"/>
        <end position="219"/>
    </location>
    <ligand>
        <name>GTP</name>
        <dbReference type="ChEBI" id="CHEBI:37565"/>
    </ligand>
</feature>
<feature type="binding site" evidence="7">
    <location>
        <begin position="237"/>
        <end position="241"/>
    </location>
    <ligand>
        <name>GTP</name>
        <dbReference type="ChEBI" id="CHEBI:37565"/>
    </ligand>
</feature>
<dbReference type="PIRSF" id="PIRSF006809">
    <property type="entry name" value="GTP-binding_hflX_prd"/>
    <property type="match status" value="1"/>
</dbReference>
<dbReference type="GO" id="GO:0003924">
    <property type="term" value="F:GTPase activity"/>
    <property type="evidence" value="ECO:0007669"/>
    <property type="project" value="UniProtKB-UniRule"/>
</dbReference>
<dbReference type="Pfam" id="PF13167">
    <property type="entry name" value="GTP-bdg_N"/>
    <property type="match status" value="1"/>
</dbReference>
<dbReference type="NCBIfam" id="NF008280">
    <property type="entry name" value="PRK11058.1"/>
    <property type="match status" value="1"/>
</dbReference>
<feature type="binding site" evidence="8">
    <location>
        <position position="239"/>
    </location>
    <ligand>
        <name>Mg(2+)</name>
        <dbReference type="ChEBI" id="CHEBI:18420"/>
    </ligand>
</feature>
<dbReference type="AlphaFoldDB" id="A0A520S2P6"/>
<evidence type="ECO:0000256" key="8">
    <source>
        <dbReference type="PIRSR" id="PIRSR006809-2"/>
    </source>
</evidence>
<dbReference type="SUPFAM" id="SSF52540">
    <property type="entry name" value="P-loop containing nucleoside triphosphate hydrolases"/>
    <property type="match status" value="1"/>
</dbReference>
<comment type="cofactor">
    <cofactor evidence="8">
        <name>Mg(2+)</name>
        <dbReference type="ChEBI" id="CHEBI:18420"/>
    </cofactor>
</comment>
<dbReference type="FunFam" id="3.40.50.11060:FF:000001">
    <property type="entry name" value="GTPase HflX"/>
    <property type="match status" value="1"/>
</dbReference>
<reference evidence="11 12" key="1">
    <citation type="submission" date="2019-02" db="EMBL/GenBank/DDBJ databases">
        <title>Prokaryotic population dynamics and viral predation in marine succession experiment using metagenomics: the confinement effect.</title>
        <authorList>
            <person name="Haro-Moreno J.M."/>
            <person name="Rodriguez-Valera F."/>
            <person name="Lopez-Perez M."/>
        </authorList>
    </citation>
    <scope>NUCLEOTIDE SEQUENCE [LARGE SCALE GENOMIC DNA]</scope>
    <source>
        <strain evidence="11">MED-G157</strain>
    </source>
</reference>
<dbReference type="EMBL" id="SHAG01000008">
    <property type="protein sequence ID" value="RZO76742.1"/>
    <property type="molecule type" value="Genomic_DNA"/>
</dbReference>
<dbReference type="Gene3D" id="6.10.250.2860">
    <property type="match status" value="1"/>
</dbReference>
<feature type="region of interest" description="Disordered" evidence="9">
    <location>
        <begin position="144"/>
        <end position="163"/>
    </location>
</feature>
<comment type="function">
    <text evidence="6">GTPase that associates with the 50S ribosomal subunit and may have a role during protein synthesis or ribosome biogenesis.</text>
</comment>
<dbReference type="GO" id="GO:0043022">
    <property type="term" value="F:ribosome binding"/>
    <property type="evidence" value="ECO:0007669"/>
    <property type="project" value="TreeGrafter"/>
</dbReference>
<comment type="subunit">
    <text evidence="6">Monomer. Associates with the 50S ribosomal subunit.</text>
</comment>
<evidence type="ECO:0000313" key="11">
    <source>
        <dbReference type="EMBL" id="RZO76742.1"/>
    </source>
</evidence>
<evidence type="ECO:0000256" key="9">
    <source>
        <dbReference type="SAM" id="MobiDB-lite"/>
    </source>
</evidence>
<accession>A0A520S2P6</accession>
<dbReference type="InterPro" id="IPR016496">
    <property type="entry name" value="GTPase_HflX"/>
</dbReference>
<evidence type="ECO:0000256" key="7">
    <source>
        <dbReference type="PIRSR" id="PIRSR006809-1"/>
    </source>
</evidence>
<feature type="domain" description="Hflx-type G" evidence="10">
    <location>
        <begin position="206"/>
        <end position="372"/>
    </location>
</feature>
<keyword evidence="3 6" id="KW-0547">Nucleotide-binding</keyword>
<dbReference type="NCBIfam" id="TIGR03156">
    <property type="entry name" value="GTP_HflX"/>
    <property type="match status" value="1"/>
</dbReference>
<dbReference type="PANTHER" id="PTHR10229">
    <property type="entry name" value="GTP-BINDING PROTEIN HFLX"/>
    <property type="match status" value="1"/>
</dbReference>
<keyword evidence="1 6" id="KW-0963">Cytoplasm</keyword>
<feature type="binding site" evidence="7">
    <location>
        <begin position="325"/>
        <end position="328"/>
    </location>
    <ligand>
        <name>GTP</name>
        <dbReference type="ChEBI" id="CHEBI:37565"/>
    </ligand>
</feature>
<dbReference type="Pfam" id="PF16360">
    <property type="entry name" value="GTP-bdg_M"/>
    <property type="match status" value="1"/>
</dbReference>
<dbReference type="Pfam" id="PF01926">
    <property type="entry name" value="MMR_HSR1"/>
    <property type="match status" value="1"/>
</dbReference>
<dbReference type="Gene3D" id="3.40.50.11060">
    <property type="entry name" value="GTPase HflX, N-terminal domain"/>
    <property type="match status" value="1"/>
</dbReference>
<evidence type="ECO:0000256" key="6">
    <source>
        <dbReference type="HAMAP-Rule" id="MF_00900"/>
    </source>
</evidence>
<feature type="binding site" evidence="7">
    <location>
        <begin position="259"/>
        <end position="262"/>
    </location>
    <ligand>
        <name>GTP</name>
        <dbReference type="ChEBI" id="CHEBI:37565"/>
    </ligand>
</feature>
<comment type="caution">
    <text evidence="11">The sequence shown here is derived from an EMBL/GenBank/DDBJ whole genome shotgun (WGS) entry which is preliminary data.</text>
</comment>
<comment type="subcellular location">
    <subcellularLocation>
        <location evidence="6">Cytoplasm</location>
    </subcellularLocation>
    <text evidence="6">May associate with membranes.</text>
</comment>
<dbReference type="InterPro" id="IPR006073">
    <property type="entry name" value="GTP-bd"/>
</dbReference>
<dbReference type="FunFam" id="3.40.50.300:FF:000173">
    <property type="entry name" value="GTPase HflX"/>
    <property type="match status" value="1"/>
</dbReference>
<evidence type="ECO:0000256" key="1">
    <source>
        <dbReference type="ARBA" id="ARBA00022490"/>
    </source>
</evidence>
<evidence type="ECO:0000259" key="10">
    <source>
        <dbReference type="PROSITE" id="PS51705"/>
    </source>
</evidence>